<dbReference type="EMBL" id="ML143423">
    <property type="protein sequence ID" value="TBU28273.1"/>
    <property type="molecule type" value="Genomic_DNA"/>
</dbReference>
<feature type="region of interest" description="Disordered" evidence="5">
    <location>
        <begin position="158"/>
        <end position="215"/>
    </location>
</feature>
<name>A0A4V2K0B6_9APHY</name>
<dbReference type="GO" id="GO:0005634">
    <property type="term" value="C:nucleus"/>
    <property type="evidence" value="ECO:0007669"/>
    <property type="project" value="TreeGrafter"/>
</dbReference>
<dbReference type="PANTHER" id="PTHR31069:SF12">
    <property type="entry name" value="TRANSCRIPTION FACTOR DOMAIN-CONTAINING PROTEIN"/>
    <property type="match status" value="1"/>
</dbReference>
<feature type="compositionally biased region" description="Polar residues" evidence="5">
    <location>
        <begin position="168"/>
        <end position="188"/>
    </location>
</feature>
<keyword evidence="3" id="KW-0804">Transcription</keyword>
<dbReference type="InterPro" id="IPR050675">
    <property type="entry name" value="OAF3"/>
</dbReference>
<dbReference type="PROSITE" id="PS00463">
    <property type="entry name" value="ZN2_CY6_FUNGAL_1"/>
    <property type="match status" value="1"/>
</dbReference>
<reference evidence="7" key="1">
    <citation type="submission" date="2019-01" db="EMBL/GenBank/DDBJ databases">
        <title>Draft genome sequences of three monokaryotic isolates of the white-rot basidiomycete fungus Dichomitus squalens.</title>
        <authorList>
            <consortium name="DOE Joint Genome Institute"/>
            <person name="Lopez S.C."/>
            <person name="Andreopoulos B."/>
            <person name="Pangilinan J."/>
            <person name="Lipzen A."/>
            <person name="Riley R."/>
            <person name="Ahrendt S."/>
            <person name="Ng V."/>
            <person name="Barry K."/>
            <person name="Daum C."/>
            <person name="Grigoriev I.V."/>
            <person name="Hilden K.S."/>
            <person name="Makela M.R."/>
            <person name="de Vries R.P."/>
        </authorList>
    </citation>
    <scope>NUCLEOTIDE SEQUENCE [LARGE SCALE GENOMIC DNA]</scope>
    <source>
        <strain evidence="7">OM18370.1</strain>
    </source>
</reference>
<dbReference type="SUPFAM" id="SSF57701">
    <property type="entry name" value="Zn2/Cys6 DNA-binding domain"/>
    <property type="match status" value="1"/>
</dbReference>
<evidence type="ECO:0000259" key="6">
    <source>
        <dbReference type="PROSITE" id="PS50048"/>
    </source>
</evidence>
<evidence type="ECO:0000256" key="1">
    <source>
        <dbReference type="ARBA" id="ARBA00023015"/>
    </source>
</evidence>
<evidence type="ECO:0000256" key="4">
    <source>
        <dbReference type="ARBA" id="ARBA00023242"/>
    </source>
</evidence>
<evidence type="ECO:0000313" key="7">
    <source>
        <dbReference type="EMBL" id="TBU28273.1"/>
    </source>
</evidence>
<dbReference type="GO" id="GO:0045944">
    <property type="term" value="P:positive regulation of transcription by RNA polymerase II"/>
    <property type="evidence" value="ECO:0007669"/>
    <property type="project" value="TreeGrafter"/>
</dbReference>
<organism evidence="7">
    <name type="scientific">Dichomitus squalens</name>
    <dbReference type="NCBI Taxonomy" id="114155"/>
    <lineage>
        <taxon>Eukaryota</taxon>
        <taxon>Fungi</taxon>
        <taxon>Dikarya</taxon>
        <taxon>Basidiomycota</taxon>
        <taxon>Agaricomycotina</taxon>
        <taxon>Agaricomycetes</taxon>
        <taxon>Polyporales</taxon>
        <taxon>Polyporaceae</taxon>
        <taxon>Dichomitus</taxon>
    </lineage>
</organism>
<dbReference type="GO" id="GO:0000978">
    <property type="term" value="F:RNA polymerase II cis-regulatory region sequence-specific DNA binding"/>
    <property type="evidence" value="ECO:0007669"/>
    <property type="project" value="TreeGrafter"/>
</dbReference>
<evidence type="ECO:0000256" key="2">
    <source>
        <dbReference type="ARBA" id="ARBA00023125"/>
    </source>
</evidence>
<keyword evidence="4" id="KW-0539">Nucleus</keyword>
<dbReference type="InterPro" id="IPR036864">
    <property type="entry name" value="Zn2-C6_fun-type_DNA-bd_sf"/>
</dbReference>
<dbReference type="CDD" id="cd00067">
    <property type="entry name" value="GAL4"/>
    <property type="match status" value="1"/>
</dbReference>
<feature type="compositionally biased region" description="Polar residues" evidence="5">
    <location>
        <begin position="38"/>
        <end position="48"/>
    </location>
</feature>
<keyword evidence="2" id="KW-0238">DNA-binding</keyword>
<dbReference type="Proteomes" id="UP000292957">
    <property type="component" value="Unassembled WGS sequence"/>
</dbReference>
<dbReference type="AlphaFoldDB" id="A0A4V2K0B6"/>
<dbReference type="OrthoDB" id="2441642at2759"/>
<proteinExistence type="predicted"/>
<sequence length="424" mass="46550">MSSSTSHTRTKLANDQLTIMFEHYTDQPGYPDSGPASGRSSPTNSSLPCTPVDNFPHSPLDAAVASEDSWNLIPYDVPWGPEYYHYRAGTLPGPEGACIFLRSPTPLKNRRTQKACNKCRQRKAKCSGTRPACMRCLARGYICEYVEEEKGTFTYNASRARRQREHSASSSEPTEATDSMSDCDTSESILPKQEPGLSTPELSFSDTHSSSFDSTTPSIHFHSHYDDAQYPIMVGYEYEGTVDAFGESAAVGDYYDQASYTVTHGAQAHQLQNASQMYHEATDHHSAASSVHAPRPVRCTSSPSFLSPEERIGTFATSFDSQTPQHCDAMLINLATASEVAPQIMLPHVPPMAPTQASECNAVEYAQPQAMYYYPPAEPTMQFPYLQYQYTVPTYTPGSGVQEAIAPAMLCAMPMPMLPVGMMA</sequence>
<dbReference type="Gene3D" id="4.10.240.10">
    <property type="entry name" value="Zn(2)-C6 fungal-type DNA-binding domain"/>
    <property type="match status" value="1"/>
</dbReference>
<accession>A0A4V2K0B6</accession>
<dbReference type="SMART" id="SM00066">
    <property type="entry name" value="GAL4"/>
    <property type="match status" value="1"/>
</dbReference>
<dbReference type="InterPro" id="IPR001138">
    <property type="entry name" value="Zn2Cys6_DnaBD"/>
</dbReference>
<feature type="compositionally biased region" description="Low complexity" evidence="5">
    <location>
        <begin position="203"/>
        <end position="215"/>
    </location>
</feature>
<dbReference type="PROSITE" id="PS50048">
    <property type="entry name" value="ZN2_CY6_FUNGAL_2"/>
    <property type="match status" value="1"/>
</dbReference>
<feature type="region of interest" description="Disordered" evidence="5">
    <location>
        <begin position="24"/>
        <end position="51"/>
    </location>
</feature>
<dbReference type="Pfam" id="PF00172">
    <property type="entry name" value="Zn_clus"/>
    <property type="match status" value="1"/>
</dbReference>
<evidence type="ECO:0000256" key="5">
    <source>
        <dbReference type="SAM" id="MobiDB-lite"/>
    </source>
</evidence>
<feature type="domain" description="Zn(2)-C6 fungal-type" evidence="6">
    <location>
        <begin position="115"/>
        <end position="145"/>
    </location>
</feature>
<dbReference type="GO" id="GO:0000981">
    <property type="term" value="F:DNA-binding transcription factor activity, RNA polymerase II-specific"/>
    <property type="evidence" value="ECO:0007669"/>
    <property type="project" value="InterPro"/>
</dbReference>
<keyword evidence="1" id="KW-0805">Transcription regulation</keyword>
<protein>
    <recommendedName>
        <fullName evidence="6">Zn(2)-C6 fungal-type domain-containing protein</fullName>
    </recommendedName>
</protein>
<dbReference type="GO" id="GO:0008270">
    <property type="term" value="F:zinc ion binding"/>
    <property type="evidence" value="ECO:0007669"/>
    <property type="project" value="InterPro"/>
</dbReference>
<gene>
    <name evidence="7" type="ORF">BD311DRAFT_778383</name>
</gene>
<dbReference type="PANTHER" id="PTHR31069">
    <property type="entry name" value="OLEATE-ACTIVATED TRANSCRIPTION FACTOR 1-RELATED"/>
    <property type="match status" value="1"/>
</dbReference>
<dbReference type="PRINTS" id="PR00755">
    <property type="entry name" value="AFLATOXINBRP"/>
</dbReference>
<evidence type="ECO:0000256" key="3">
    <source>
        <dbReference type="ARBA" id="ARBA00023163"/>
    </source>
</evidence>